<protein>
    <recommendedName>
        <fullName evidence="6">SWIM-type domain-containing protein</fullName>
    </recommendedName>
</protein>
<feature type="region of interest" description="Disordered" evidence="5">
    <location>
        <begin position="135"/>
        <end position="224"/>
    </location>
</feature>
<feature type="domain" description="SWIM-type" evidence="6">
    <location>
        <begin position="57"/>
        <end position="89"/>
    </location>
</feature>
<evidence type="ECO:0000256" key="1">
    <source>
        <dbReference type="ARBA" id="ARBA00022723"/>
    </source>
</evidence>
<evidence type="ECO:0000313" key="8">
    <source>
        <dbReference type="Proteomes" id="UP001372338"/>
    </source>
</evidence>
<keyword evidence="2 4" id="KW-0863">Zinc-finger</keyword>
<dbReference type="EMBL" id="JAYWIO010000004">
    <property type="protein sequence ID" value="KAK7267320.1"/>
    <property type="molecule type" value="Genomic_DNA"/>
</dbReference>
<keyword evidence="1" id="KW-0479">Metal-binding</keyword>
<dbReference type="InterPro" id="IPR007527">
    <property type="entry name" value="Znf_SWIM"/>
</dbReference>
<dbReference type="Proteomes" id="UP001372338">
    <property type="component" value="Unassembled WGS sequence"/>
</dbReference>
<keyword evidence="3" id="KW-0862">Zinc</keyword>
<feature type="compositionally biased region" description="Pro residues" evidence="5">
    <location>
        <begin position="178"/>
        <end position="194"/>
    </location>
</feature>
<keyword evidence="8" id="KW-1185">Reference proteome</keyword>
<accession>A0AAN9F2M9</accession>
<dbReference type="InterPro" id="IPR006564">
    <property type="entry name" value="Znf_PMZ"/>
</dbReference>
<dbReference type="PROSITE" id="PS50966">
    <property type="entry name" value="ZF_SWIM"/>
    <property type="match status" value="1"/>
</dbReference>
<gene>
    <name evidence="7" type="ORF">RIF29_19989</name>
</gene>
<evidence type="ECO:0000259" key="6">
    <source>
        <dbReference type="PROSITE" id="PS50966"/>
    </source>
</evidence>
<evidence type="ECO:0000256" key="4">
    <source>
        <dbReference type="PROSITE-ProRule" id="PRU00325"/>
    </source>
</evidence>
<proteinExistence type="predicted"/>
<comment type="caution">
    <text evidence="7">The sequence shown here is derived from an EMBL/GenBank/DDBJ whole genome shotgun (WGS) entry which is preliminary data.</text>
</comment>
<dbReference type="Pfam" id="PF04434">
    <property type="entry name" value="SWIM"/>
    <property type="match status" value="1"/>
</dbReference>
<reference evidence="7 8" key="1">
    <citation type="submission" date="2024-01" db="EMBL/GenBank/DDBJ databases">
        <title>The genomes of 5 underutilized Papilionoideae crops provide insights into root nodulation and disease resistanc.</title>
        <authorList>
            <person name="Yuan L."/>
        </authorList>
    </citation>
    <scope>NUCLEOTIDE SEQUENCE [LARGE SCALE GENOMIC DNA]</scope>
    <source>
        <strain evidence="7">ZHUSHIDOU_FW_LH</strain>
        <tissue evidence="7">Leaf</tissue>
    </source>
</reference>
<organism evidence="7 8">
    <name type="scientific">Crotalaria pallida</name>
    <name type="common">Smooth rattlebox</name>
    <name type="synonym">Crotalaria striata</name>
    <dbReference type="NCBI Taxonomy" id="3830"/>
    <lineage>
        <taxon>Eukaryota</taxon>
        <taxon>Viridiplantae</taxon>
        <taxon>Streptophyta</taxon>
        <taxon>Embryophyta</taxon>
        <taxon>Tracheophyta</taxon>
        <taxon>Spermatophyta</taxon>
        <taxon>Magnoliopsida</taxon>
        <taxon>eudicotyledons</taxon>
        <taxon>Gunneridae</taxon>
        <taxon>Pentapetalae</taxon>
        <taxon>rosids</taxon>
        <taxon>fabids</taxon>
        <taxon>Fabales</taxon>
        <taxon>Fabaceae</taxon>
        <taxon>Papilionoideae</taxon>
        <taxon>50 kb inversion clade</taxon>
        <taxon>genistoids sensu lato</taxon>
        <taxon>core genistoids</taxon>
        <taxon>Crotalarieae</taxon>
        <taxon>Crotalaria</taxon>
    </lineage>
</organism>
<dbReference type="GO" id="GO:0008270">
    <property type="term" value="F:zinc ion binding"/>
    <property type="evidence" value="ECO:0007669"/>
    <property type="project" value="UniProtKB-KW"/>
</dbReference>
<dbReference type="AlphaFoldDB" id="A0AAN9F2M9"/>
<name>A0AAN9F2M9_CROPI</name>
<evidence type="ECO:0000256" key="5">
    <source>
        <dbReference type="SAM" id="MobiDB-lite"/>
    </source>
</evidence>
<feature type="compositionally biased region" description="Polar residues" evidence="5">
    <location>
        <begin position="139"/>
        <end position="176"/>
    </location>
</feature>
<dbReference type="PANTHER" id="PTHR31973">
    <property type="entry name" value="POLYPROTEIN, PUTATIVE-RELATED"/>
    <property type="match status" value="1"/>
</dbReference>
<evidence type="ECO:0000313" key="7">
    <source>
        <dbReference type="EMBL" id="KAK7267320.1"/>
    </source>
</evidence>
<dbReference type="SMART" id="SM00575">
    <property type="entry name" value="ZnF_PMZ"/>
    <property type="match status" value="1"/>
</dbReference>
<evidence type="ECO:0000256" key="2">
    <source>
        <dbReference type="ARBA" id="ARBA00022771"/>
    </source>
</evidence>
<sequence length="249" mass="27743">MEIVKNKNVNALRYLNKWPEASRTKAHFDVRSKVDNITNNNYNEESRFQVEGPSGNVDVDIAARTCTCRFWQLTGMPCHHAVAAIAFMNQRPGDHCDAWLTVGSYNATYHWCGFIGNNTLGCKNQGVPQMPRWMKNQKKTPTSESIPTVDSTPTEIGLSQSSQPELSQTEVSQFSSDMPPPPQPTFVPPPPPPQSTFVPHTQSRYRPPPIRPPIRPAELRPPTSAGVMQPEAMLFIPTPTLRGIAPVKK</sequence>
<evidence type="ECO:0000256" key="3">
    <source>
        <dbReference type="ARBA" id="ARBA00022833"/>
    </source>
</evidence>
<feature type="compositionally biased region" description="Pro residues" evidence="5">
    <location>
        <begin position="206"/>
        <end position="215"/>
    </location>
</feature>
<dbReference type="PANTHER" id="PTHR31973:SF197">
    <property type="entry name" value="SWIM-TYPE DOMAIN-CONTAINING PROTEIN"/>
    <property type="match status" value="1"/>
</dbReference>